<gene>
    <name evidence="3" type="ORF">P167DRAFT_564676</name>
</gene>
<sequence length="273" mass="29933">MTAMDEKEELEATSTSSTPSASLPSYASSAQLYCAICTNEILPAAVVVAEEKKQQLGEEAGEVLPRSTMQECCGRAVCGDCVDANPRFAAYCPFCQSLPSKARVEAAPTTTTFRPLPPPYTSDPPPPPPSYPSGSSSSGAVVHHYIRPTDSLLSISVLYNLPAQTLRLHNRLYSDHLLHARRTLEIPHPYSGPSLSHLPTEEEAVEEARKSAVKRFQVRTKCTDWEAAEVYLKEAEWDEAVALRRWEADERAVLATLAFAHPTLASSRLPRSH</sequence>
<feature type="compositionally biased region" description="Low complexity" evidence="1">
    <location>
        <begin position="12"/>
        <end position="23"/>
    </location>
</feature>
<feature type="compositionally biased region" description="Pro residues" evidence="1">
    <location>
        <begin position="115"/>
        <end position="131"/>
    </location>
</feature>
<feature type="domain" description="LysM" evidence="2">
    <location>
        <begin position="144"/>
        <end position="187"/>
    </location>
</feature>
<dbReference type="PANTHER" id="PTHR20932:SF31">
    <property type="entry name" value="RING-TYPE DOMAIN-CONTAINING PROTEIN"/>
    <property type="match status" value="1"/>
</dbReference>
<evidence type="ECO:0000313" key="4">
    <source>
        <dbReference type="Proteomes" id="UP000277580"/>
    </source>
</evidence>
<evidence type="ECO:0000256" key="1">
    <source>
        <dbReference type="SAM" id="MobiDB-lite"/>
    </source>
</evidence>
<evidence type="ECO:0000313" key="3">
    <source>
        <dbReference type="EMBL" id="RPB13162.1"/>
    </source>
</evidence>
<keyword evidence="4" id="KW-1185">Reference proteome</keyword>
<dbReference type="InParanoid" id="A0A3N4KV79"/>
<dbReference type="Proteomes" id="UP000277580">
    <property type="component" value="Unassembled WGS sequence"/>
</dbReference>
<feature type="compositionally biased region" description="Acidic residues" evidence="1">
    <location>
        <begin position="1"/>
        <end position="11"/>
    </location>
</feature>
<dbReference type="InterPro" id="IPR036779">
    <property type="entry name" value="LysM_dom_sf"/>
</dbReference>
<name>A0A3N4KV79_9PEZI</name>
<dbReference type="EMBL" id="ML119124">
    <property type="protein sequence ID" value="RPB13162.1"/>
    <property type="molecule type" value="Genomic_DNA"/>
</dbReference>
<dbReference type="Gene3D" id="3.10.350.10">
    <property type="entry name" value="LysM domain"/>
    <property type="match status" value="1"/>
</dbReference>
<evidence type="ECO:0000259" key="2">
    <source>
        <dbReference type="Pfam" id="PF01476"/>
    </source>
</evidence>
<accession>A0A3N4KV79</accession>
<feature type="region of interest" description="Disordered" evidence="1">
    <location>
        <begin position="1"/>
        <end position="23"/>
    </location>
</feature>
<protein>
    <recommendedName>
        <fullName evidence="2">LysM domain-containing protein</fullName>
    </recommendedName>
</protein>
<organism evidence="3 4">
    <name type="scientific">Morchella conica CCBAS932</name>
    <dbReference type="NCBI Taxonomy" id="1392247"/>
    <lineage>
        <taxon>Eukaryota</taxon>
        <taxon>Fungi</taxon>
        <taxon>Dikarya</taxon>
        <taxon>Ascomycota</taxon>
        <taxon>Pezizomycotina</taxon>
        <taxon>Pezizomycetes</taxon>
        <taxon>Pezizales</taxon>
        <taxon>Morchellaceae</taxon>
        <taxon>Morchella</taxon>
    </lineage>
</organism>
<dbReference type="PANTHER" id="PTHR20932">
    <property type="entry name" value="LYSM AND PUTATIVE PEPTIDOGLYCAN-BINDING DOMAIN-CONTAINING PROTEIN"/>
    <property type="match status" value="1"/>
</dbReference>
<dbReference type="Pfam" id="PF01476">
    <property type="entry name" value="LysM"/>
    <property type="match status" value="1"/>
</dbReference>
<proteinExistence type="predicted"/>
<reference evidence="3 4" key="1">
    <citation type="journal article" date="2018" name="Nat. Ecol. Evol.">
        <title>Pezizomycetes genomes reveal the molecular basis of ectomycorrhizal truffle lifestyle.</title>
        <authorList>
            <person name="Murat C."/>
            <person name="Payen T."/>
            <person name="Noel B."/>
            <person name="Kuo A."/>
            <person name="Morin E."/>
            <person name="Chen J."/>
            <person name="Kohler A."/>
            <person name="Krizsan K."/>
            <person name="Balestrini R."/>
            <person name="Da Silva C."/>
            <person name="Montanini B."/>
            <person name="Hainaut M."/>
            <person name="Levati E."/>
            <person name="Barry K.W."/>
            <person name="Belfiori B."/>
            <person name="Cichocki N."/>
            <person name="Clum A."/>
            <person name="Dockter R.B."/>
            <person name="Fauchery L."/>
            <person name="Guy J."/>
            <person name="Iotti M."/>
            <person name="Le Tacon F."/>
            <person name="Lindquist E.A."/>
            <person name="Lipzen A."/>
            <person name="Malagnac F."/>
            <person name="Mello A."/>
            <person name="Molinier V."/>
            <person name="Miyauchi S."/>
            <person name="Poulain J."/>
            <person name="Riccioni C."/>
            <person name="Rubini A."/>
            <person name="Sitrit Y."/>
            <person name="Splivallo R."/>
            <person name="Traeger S."/>
            <person name="Wang M."/>
            <person name="Zifcakova L."/>
            <person name="Wipf D."/>
            <person name="Zambonelli A."/>
            <person name="Paolocci F."/>
            <person name="Nowrousian M."/>
            <person name="Ottonello S."/>
            <person name="Baldrian P."/>
            <person name="Spatafora J.W."/>
            <person name="Henrissat B."/>
            <person name="Nagy L.G."/>
            <person name="Aury J.M."/>
            <person name="Wincker P."/>
            <person name="Grigoriev I.V."/>
            <person name="Bonfante P."/>
            <person name="Martin F.M."/>
        </authorList>
    </citation>
    <scope>NUCLEOTIDE SEQUENCE [LARGE SCALE GENOMIC DNA]</scope>
    <source>
        <strain evidence="3 4">CCBAS932</strain>
    </source>
</reference>
<dbReference type="InterPro" id="IPR045030">
    <property type="entry name" value="LYSM1-4"/>
</dbReference>
<feature type="region of interest" description="Disordered" evidence="1">
    <location>
        <begin position="106"/>
        <end position="139"/>
    </location>
</feature>
<dbReference type="OrthoDB" id="2107166at2759"/>
<dbReference type="SUPFAM" id="SSF54106">
    <property type="entry name" value="LysM domain"/>
    <property type="match status" value="1"/>
</dbReference>
<dbReference type="InterPro" id="IPR018392">
    <property type="entry name" value="LysM"/>
</dbReference>
<dbReference type="AlphaFoldDB" id="A0A3N4KV79"/>